<dbReference type="PANTHER" id="PTHR22916:SF3">
    <property type="entry name" value="UDP-GLCNAC:BETAGAL BETA-1,3-N-ACETYLGLUCOSAMINYLTRANSFERASE-LIKE PROTEIN 1"/>
    <property type="match status" value="1"/>
</dbReference>
<dbReference type="Pfam" id="PF00535">
    <property type="entry name" value="Glycos_transf_2"/>
    <property type="match status" value="1"/>
</dbReference>
<sequence>MIRISIITSLYRCEAFLETFIHHFFNIVNKDECELILVHNDPTSNELQIIKKFDWTGIHLTHIQIGREGLYNSWNRAIKIAKGEYLAIWNVDDIRTPDSLLSQKIALDNNDAVLCYGDFYGTREYGTFKHRKLQYAEFSEMKKSKLRRHIIGCFPMWRKSVHEKVGYFDEQFRLVSDFEFQLRLLPNYKFVKADKILGYYLEFVGHKLSSNGFLQNKERTVVEIRYKIYEKILMHTLPFLSKYRPYYFLNFGVWYKVSDVVPHVRKINEMDVLHFIQMPFSFFLTFLSRSTSKLYRVLLNKPYIPS</sequence>
<dbReference type="OrthoDB" id="9788101at2"/>
<dbReference type="PANTHER" id="PTHR22916">
    <property type="entry name" value="GLYCOSYLTRANSFERASE"/>
    <property type="match status" value="1"/>
</dbReference>
<dbReference type="SUPFAM" id="SSF53448">
    <property type="entry name" value="Nucleotide-diphospho-sugar transferases"/>
    <property type="match status" value="1"/>
</dbReference>
<evidence type="ECO:0000259" key="1">
    <source>
        <dbReference type="Pfam" id="PF00535"/>
    </source>
</evidence>
<dbReference type="Gene3D" id="3.90.550.10">
    <property type="entry name" value="Spore Coat Polysaccharide Biosynthesis Protein SpsA, Chain A"/>
    <property type="match status" value="1"/>
</dbReference>
<dbReference type="RefSeq" id="WP_066401743.1">
    <property type="nucleotide sequence ID" value="NZ_CP011390.1"/>
</dbReference>
<dbReference type="KEGG" id="fla:SY85_02995"/>
<dbReference type="AlphaFoldDB" id="A0A172TRX4"/>
<proteinExistence type="predicted"/>
<gene>
    <name evidence="2" type="ORF">SY85_02995</name>
</gene>
<reference evidence="2 3" key="2">
    <citation type="journal article" date="2016" name="Int. J. Syst. Evol. Microbiol.">
        <title>Flavisolibacter tropicus sp. nov., isolated from tropical soil.</title>
        <authorList>
            <person name="Lee J.J."/>
            <person name="Kang M.S."/>
            <person name="Kim G.S."/>
            <person name="Lee C.S."/>
            <person name="Lim S."/>
            <person name="Lee J."/>
            <person name="Roh S.H."/>
            <person name="Kang H."/>
            <person name="Ha J.M."/>
            <person name="Bae S."/>
            <person name="Jung H.Y."/>
            <person name="Kim M.K."/>
        </authorList>
    </citation>
    <scope>NUCLEOTIDE SEQUENCE [LARGE SCALE GENOMIC DNA]</scope>
    <source>
        <strain evidence="2 3">LCS9</strain>
    </source>
</reference>
<dbReference type="GO" id="GO:0016758">
    <property type="term" value="F:hexosyltransferase activity"/>
    <property type="evidence" value="ECO:0007669"/>
    <property type="project" value="UniProtKB-ARBA"/>
</dbReference>
<protein>
    <recommendedName>
        <fullName evidence="1">Glycosyltransferase 2-like domain-containing protein</fullName>
    </recommendedName>
</protein>
<dbReference type="STRING" id="1492898.SY85_02995"/>
<name>A0A172TRX4_9BACT</name>
<reference evidence="3" key="1">
    <citation type="submission" date="2015-01" db="EMBL/GenBank/DDBJ databases">
        <title>Flavisolibacter sp./LCS9/ whole genome sequencing.</title>
        <authorList>
            <person name="Kim M.K."/>
            <person name="Srinivasan S."/>
            <person name="Lee J.-J."/>
        </authorList>
    </citation>
    <scope>NUCLEOTIDE SEQUENCE [LARGE SCALE GENOMIC DNA]</scope>
    <source>
        <strain evidence="3">LCS9</strain>
    </source>
</reference>
<evidence type="ECO:0000313" key="2">
    <source>
        <dbReference type="EMBL" id="ANE49624.1"/>
    </source>
</evidence>
<organism evidence="2 3">
    <name type="scientific">Flavisolibacter tropicus</name>
    <dbReference type="NCBI Taxonomy" id="1492898"/>
    <lineage>
        <taxon>Bacteria</taxon>
        <taxon>Pseudomonadati</taxon>
        <taxon>Bacteroidota</taxon>
        <taxon>Chitinophagia</taxon>
        <taxon>Chitinophagales</taxon>
        <taxon>Chitinophagaceae</taxon>
        <taxon>Flavisolibacter</taxon>
    </lineage>
</organism>
<dbReference type="EMBL" id="CP011390">
    <property type="protein sequence ID" value="ANE49624.1"/>
    <property type="molecule type" value="Genomic_DNA"/>
</dbReference>
<dbReference type="InterPro" id="IPR029044">
    <property type="entry name" value="Nucleotide-diphossugar_trans"/>
</dbReference>
<dbReference type="InterPro" id="IPR001173">
    <property type="entry name" value="Glyco_trans_2-like"/>
</dbReference>
<accession>A0A172TRX4</accession>
<keyword evidence="3" id="KW-1185">Reference proteome</keyword>
<feature type="domain" description="Glycosyltransferase 2-like" evidence="1">
    <location>
        <begin position="5"/>
        <end position="164"/>
    </location>
</feature>
<evidence type="ECO:0000313" key="3">
    <source>
        <dbReference type="Proteomes" id="UP000077177"/>
    </source>
</evidence>
<dbReference type="Proteomes" id="UP000077177">
    <property type="component" value="Chromosome"/>
</dbReference>